<evidence type="ECO:0000313" key="2">
    <source>
        <dbReference type="Proteomes" id="UP000321412"/>
    </source>
</evidence>
<dbReference type="RefSeq" id="WP_146979526.1">
    <property type="nucleotide sequence ID" value="NZ_VOSM01000001.1"/>
</dbReference>
<sequence length="144" mass="16500">MDNDYLSPIQLVGTSLRELHFKFSEERESFDLKELDYKLSLQGGVGVDEHDPNEAITTFRVEVEWEEGDGPFELRIEYAAIARQDGSLSREVFEKQCRLSIMSAILSYMRPMISRLMDEAGESFRLPLIDLRQLASSSTQDDDS</sequence>
<comment type="caution">
    <text evidence="1">The sequence shown here is derived from an EMBL/GenBank/DDBJ whole genome shotgun (WGS) entry which is preliminary data.</text>
</comment>
<dbReference type="EMBL" id="VOSM01000001">
    <property type="protein sequence ID" value="TXD39093.1"/>
    <property type="molecule type" value="Genomic_DNA"/>
</dbReference>
<dbReference type="SUPFAM" id="SSF54611">
    <property type="entry name" value="SecB-like"/>
    <property type="match status" value="1"/>
</dbReference>
<evidence type="ECO:0008006" key="3">
    <source>
        <dbReference type="Google" id="ProtNLM"/>
    </source>
</evidence>
<gene>
    <name evidence="1" type="ORF">FRC98_01430</name>
</gene>
<keyword evidence="2" id="KW-1185">Reference proteome</keyword>
<dbReference type="OrthoDB" id="5510890at2"/>
<dbReference type="InterPro" id="IPR035958">
    <property type="entry name" value="SecB-like_sf"/>
</dbReference>
<dbReference type="Proteomes" id="UP000321412">
    <property type="component" value="Unassembled WGS sequence"/>
</dbReference>
<organism evidence="1 2">
    <name type="scientific">Lujinxingia vulgaris</name>
    <dbReference type="NCBI Taxonomy" id="2600176"/>
    <lineage>
        <taxon>Bacteria</taxon>
        <taxon>Deltaproteobacteria</taxon>
        <taxon>Bradymonadales</taxon>
        <taxon>Lujinxingiaceae</taxon>
        <taxon>Lujinxingia</taxon>
    </lineage>
</organism>
<proteinExistence type="predicted"/>
<dbReference type="AlphaFoldDB" id="A0A5C6XF29"/>
<dbReference type="Gene3D" id="3.10.420.10">
    <property type="entry name" value="SecB-like"/>
    <property type="match status" value="1"/>
</dbReference>
<evidence type="ECO:0000313" key="1">
    <source>
        <dbReference type="EMBL" id="TXD39093.1"/>
    </source>
</evidence>
<name>A0A5C6XF29_9DELT</name>
<accession>A0A5C6XF29</accession>
<protein>
    <recommendedName>
        <fullName evidence="3">Preprotein translocase subunit SecB</fullName>
    </recommendedName>
</protein>
<reference evidence="1 2" key="1">
    <citation type="submission" date="2019-08" db="EMBL/GenBank/DDBJ databases">
        <title>Bradymonadales sp. TMQ4.</title>
        <authorList>
            <person name="Liang Q."/>
        </authorList>
    </citation>
    <scope>NUCLEOTIDE SEQUENCE [LARGE SCALE GENOMIC DNA]</scope>
    <source>
        <strain evidence="1 2">TMQ4</strain>
    </source>
</reference>